<accession>A0A8M2BE45</accession>
<dbReference type="InterPro" id="IPR027417">
    <property type="entry name" value="P-loop_NTPase"/>
</dbReference>
<feature type="compositionally biased region" description="Polar residues" evidence="4">
    <location>
        <begin position="1"/>
        <end position="15"/>
    </location>
</feature>
<dbReference type="InterPro" id="IPR025662">
    <property type="entry name" value="Sigma_54_int_dom_ATP-bd_1"/>
</dbReference>
<dbReference type="AGR" id="ZFIN:ZDB-GENE-080215-3"/>
<feature type="region of interest" description="Disordered" evidence="4">
    <location>
        <begin position="1"/>
        <end position="30"/>
    </location>
</feature>
<sequence length="543" mass="62847">MQSQTNLNRKTSMQRPNPPPRRPKLIHRGPPARYLLHTERKLLDANGKVRKWTFGKRDGSKPNKIILLVGETGVGKTTIINTMVNYLMGVKFEEETWYEITEEEARDQSESQTSEITMYEVFPVKSSISLTIIDTPGYGDTRGLEKDLEVAENLSALFQNNDGVREVDAVCFVIQAAKNRLSDRQHYIISSILSLFGKDIVNNIVFLITHSDGLPPKNVLGAINKAKIPCRRDRNGEPVHFLFNNRQGEPRHNEKRYIRAQRDAWEDSMDGMKEFFQSLTARNRRSLELTSDVLIERIQFEASISNLQLRVQEKESKKSEKLQIQEAMKKNKEKIEERRNFGITVEKTVKMKVPIENASWKNRKATTCTVCEENCHEFDCWWVSGPSQCEVMRNGFCTVCTGKCHYTKHVKENKKYVISTSSYMMEFDYVKKECEKVQKLTKTYLALMEDLDNELKEIEEQKQMLLSDAYHNIKHLSQIALKPDSAFTLQHLDFFIPRVREAGKKDWVRELEEMRRMAVAEEANKDALSYLKAGLAKLFLGEK</sequence>
<dbReference type="EMBL" id="BX897747">
    <property type="status" value="NOT_ANNOTATED_CDS"/>
    <property type="molecule type" value="Genomic_DNA"/>
</dbReference>
<dbReference type="GeneTree" id="ENSGT00500000044904"/>
<evidence type="ECO:0000313" key="6">
    <source>
        <dbReference type="Ensembl" id="ENSDARP00000064291"/>
    </source>
</evidence>
<dbReference type="FunFam" id="3.40.50.300:FF:002613">
    <property type="entry name" value="Zgc:172075"/>
    <property type="match status" value="1"/>
</dbReference>
<reference evidence="6" key="1">
    <citation type="submission" date="2011-07" db="UniProtKB">
        <authorList>
            <consortium name="Ensembl"/>
        </authorList>
    </citation>
    <scope>IDENTIFICATION</scope>
    <source>
        <strain evidence="6">Tuebingen</strain>
    </source>
</reference>
<dbReference type="HOGENOM" id="CLU_018951_2_0_1"/>
<name>F1QVS3_DANRE</name>
<dbReference type="OrthoDB" id="8954335at2759"/>
<comment type="similarity">
    <text evidence="1">Belongs to the TRAFAC class TrmE-Era-EngA-EngB-Septin-like GTPase superfamily. AIG1/Toc34/Toc159-like paraseptin GTPase family. IAN subfamily.</text>
</comment>
<feature type="domain" description="AIG1-type G" evidence="5">
    <location>
        <begin position="66"/>
        <end position="219"/>
    </location>
</feature>
<accession>F1QVT6</accession>
<proteinExistence type="inferred from homology"/>
<dbReference type="ZFIN" id="ZDB-GENE-041001-97">
    <property type="gene designation" value="si:ch211-285c6.4"/>
</dbReference>
<dbReference type="RefSeq" id="XP_005166693.1">
    <property type="nucleotide sequence ID" value="XM_005166636.4"/>
</dbReference>
<accession>F1R4P1</accession>
<dbReference type="Pfam" id="PF04548">
    <property type="entry name" value="AIG1"/>
    <property type="match status" value="1"/>
</dbReference>
<evidence type="ECO:0000256" key="3">
    <source>
        <dbReference type="SAM" id="Coils"/>
    </source>
</evidence>
<dbReference type="Ensembl" id="ENSDART00000114242.4">
    <property type="protein sequence ID" value="ENSDARP00000099865.4"/>
    <property type="gene ID" value="ENSDARG00000076146.7"/>
</dbReference>
<reference evidence="6" key="2">
    <citation type="journal article" date="2013" name="Nature">
        <title>The zebrafish reference genome sequence and its relationship to the human genome.</title>
        <authorList>
            <consortium name="Genome Reference Consortium Zebrafish"/>
            <person name="Howe K."/>
            <person name="Clark M.D."/>
            <person name="Torroja C.F."/>
            <person name="Torrance J."/>
            <person name="Berthelot C."/>
            <person name="Muffato M."/>
            <person name="Collins J.E."/>
            <person name="Humphray S."/>
            <person name="McLaren K."/>
            <person name="Matthews L."/>
            <person name="McLaren S."/>
            <person name="Sealy I."/>
            <person name="Caccamo M."/>
            <person name="Churcher C."/>
            <person name="Scott C."/>
            <person name="Barrett J.C."/>
            <person name="Koch R."/>
            <person name="Rauch G.J."/>
            <person name="White S."/>
            <person name="Chow W."/>
            <person name="Kilian B."/>
            <person name="Quintais L.T."/>
            <person name="Guerra-Assuncao J.A."/>
            <person name="Zhou Y."/>
            <person name="Gu Y."/>
            <person name="Yen J."/>
            <person name="Vogel J.H."/>
            <person name="Eyre T."/>
            <person name="Redmond S."/>
            <person name="Banerjee R."/>
            <person name="Chi J."/>
            <person name="Fu B."/>
            <person name="Langley E."/>
            <person name="Maguire S.F."/>
            <person name="Laird G.K."/>
            <person name="Lloyd D."/>
            <person name="Kenyon E."/>
            <person name="Donaldson S."/>
            <person name="Sehra H."/>
            <person name="Almeida-King J."/>
            <person name="Loveland J."/>
            <person name="Trevanion S."/>
            <person name="Jones M."/>
            <person name="Quail M."/>
            <person name="Willey D."/>
            <person name="Hunt A."/>
            <person name="Burton J."/>
            <person name="Sims S."/>
            <person name="McLay K."/>
            <person name="Plumb B."/>
            <person name="Davis J."/>
            <person name="Clee C."/>
            <person name="Oliver K."/>
            <person name="Clark R."/>
            <person name="Riddle C."/>
            <person name="Elliot D."/>
            <person name="Eliott D."/>
            <person name="Threadgold G."/>
            <person name="Harden G."/>
            <person name="Ware D."/>
            <person name="Begum S."/>
            <person name="Mortimore B."/>
            <person name="Mortimer B."/>
            <person name="Kerry G."/>
            <person name="Heath P."/>
            <person name="Phillimore B."/>
            <person name="Tracey A."/>
            <person name="Corby N."/>
            <person name="Dunn M."/>
            <person name="Johnson C."/>
            <person name="Wood J."/>
            <person name="Clark S."/>
            <person name="Pelan S."/>
            <person name="Griffiths G."/>
            <person name="Smith M."/>
            <person name="Glithero R."/>
            <person name="Howden P."/>
            <person name="Barker N."/>
            <person name="Lloyd C."/>
            <person name="Stevens C."/>
            <person name="Harley J."/>
            <person name="Holt K."/>
            <person name="Panagiotidis G."/>
            <person name="Lovell J."/>
            <person name="Beasley H."/>
            <person name="Henderson C."/>
            <person name="Gordon D."/>
            <person name="Auger K."/>
            <person name="Wright D."/>
            <person name="Collins J."/>
            <person name="Raisen C."/>
            <person name="Dyer L."/>
            <person name="Leung K."/>
            <person name="Robertson L."/>
            <person name="Ambridge K."/>
            <person name="Leongamornlert D."/>
            <person name="McGuire S."/>
            <person name="Gilderthorp R."/>
            <person name="Griffiths C."/>
            <person name="Manthravadi D."/>
            <person name="Nichol S."/>
            <person name="Barker G."/>
            <person name="Whitehead S."/>
            <person name="Kay M."/>
            <person name="Brown J."/>
            <person name="Murnane C."/>
            <person name="Gray E."/>
            <person name="Humphries M."/>
            <person name="Sycamore N."/>
            <person name="Barker D."/>
            <person name="Saunders D."/>
            <person name="Wallis J."/>
            <person name="Babbage A."/>
            <person name="Hammond S."/>
            <person name="Mashreghi-Mohammadi M."/>
            <person name="Barr L."/>
            <person name="Martin S."/>
            <person name="Wray P."/>
            <person name="Ellington A."/>
            <person name="Matthews N."/>
            <person name="Ellwood M."/>
            <person name="Woodmansey R."/>
            <person name="Clark G."/>
            <person name="Cooper J."/>
            <person name="Cooper J."/>
            <person name="Tromans A."/>
            <person name="Grafham D."/>
            <person name="Skuce C."/>
            <person name="Pandian R."/>
            <person name="Andrews R."/>
            <person name="Harrison E."/>
            <person name="Kimberley A."/>
            <person name="Garnett J."/>
            <person name="Fosker N."/>
            <person name="Hall R."/>
            <person name="Garner P."/>
            <person name="Kelly D."/>
            <person name="Bird C."/>
            <person name="Palmer S."/>
            <person name="Gehring I."/>
            <person name="Berger A."/>
            <person name="Dooley C.M."/>
            <person name="Ersan-Urun Z."/>
            <person name="Eser C."/>
            <person name="Geiger H."/>
            <person name="Geisler M."/>
            <person name="Karotki L."/>
            <person name="Kirn A."/>
            <person name="Konantz J."/>
            <person name="Konantz M."/>
            <person name="Oberlander M."/>
            <person name="Rudolph-Geiger S."/>
            <person name="Teucke M."/>
            <person name="Lanz C."/>
            <person name="Raddatz G."/>
            <person name="Osoegawa K."/>
            <person name="Zhu B."/>
            <person name="Rapp A."/>
            <person name="Widaa S."/>
            <person name="Langford C."/>
            <person name="Yang F."/>
            <person name="Schuster S.C."/>
            <person name="Carter N.P."/>
            <person name="Harrow J."/>
            <person name="Ning Z."/>
            <person name="Herrero J."/>
            <person name="Searle S.M."/>
            <person name="Enright A."/>
            <person name="Geisler R."/>
            <person name="Plasterk R.H."/>
            <person name="Lee C."/>
            <person name="Westerfield M."/>
            <person name="de Jong P.J."/>
            <person name="Zon L.I."/>
            <person name="Postlethwait J.H."/>
            <person name="Nusslein-Volhard C."/>
            <person name="Hubbard T.J."/>
            <person name="Roest Crollius H."/>
            <person name="Rogers J."/>
            <person name="Stemple D.L."/>
        </authorList>
    </citation>
    <scope>NUCLEOTIDE SEQUENCE [LARGE SCALE GENOMIC DNA]</scope>
    <source>
        <strain evidence="6">Tuebingen</strain>
    </source>
</reference>
<dbReference type="SUPFAM" id="SSF52540">
    <property type="entry name" value="P-loop containing nucleoside triphosphate hydrolases"/>
    <property type="match status" value="2"/>
</dbReference>
<dbReference type="ZFIN" id="ZDB-GENE-080215-3">
    <property type="gene designation" value="zgc:172075"/>
</dbReference>
<dbReference type="PROSITE" id="PS00675">
    <property type="entry name" value="SIGMA54_INTERACT_1"/>
    <property type="match status" value="1"/>
</dbReference>
<reference evidence="7" key="3">
    <citation type="submission" date="2023-09" db="UniProtKB">
        <authorList>
            <consortium name="RefSeq"/>
        </authorList>
    </citation>
    <scope>IDENTIFICATION</scope>
    <source>
        <strain evidence="7">Tuebingen</strain>
    </source>
</reference>
<protein>
    <submittedName>
        <fullName evidence="7">Uncharacterized protein LOC110437729</fullName>
    </submittedName>
    <submittedName>
        <fullName evidence="6">Zgc:172075</fullName>
    </submittedName>
</protein>
<dbReference type="GO" id="GO:0005525">
    <property type="term" value="F:GTP binding"/>
    <property type="evidence" value="ECO:0007669"/>
    <property type="project" value="InterPro"/>
</dbReference>
<keyword evidence="2" id="KW-0547">Nucleotide-binding</keyword>
<organism evidence="6">
    <name type="scientific">Danio rerio</name>
    <name type="common">Zebrafish</name>
    <name type="synonym">Brachydanio rerio</name>
    <dbReference type="NCBI Taxonomy" id="7955"/>
    <lineage>
        <taxon>Eukaryota</taxon>
        <taxon>Metazoa</taxon>
        <taxon>Chordata</taxon>
        <taxon>Craniata</taxon>
        <taxon>Vertebrata</taxon>
        <taxon>Euteleostomi</taxon>
        <taxon>Actinopterygii</taxon>
        <taxon>Neopterygii</taxon>
        <taxon>Teleostei</taxon>
        <taxon>Ostariophysi</taxon>
        <taxon>Cypriniformes</taxon>
        <taxon>Danionidae</taxon>
        <taxon>Danioninae</taxon>
        <taxon>Danio</taxon>
    </lineage>
</organism>
<dbReference type="PANTHER" id="PTHR32046:SF11">
    <property type="entry name" value="IMMUNE-ASSOCIATED NUCLEOTIDE-BINDING PROTEIN 10-LIKE"/>
    <property type="match status" value="1"/>
</dbReference>
<dbReference type="Ensembl" id="ENSDART00000064292.5">
    <property type="protein sequence ID" value="ENSDARP00000064291.3"/>
    <property type="gene ID" value="ENSDARG00000076146.7"/>
</dbReference>
<evidence type="ECO:0000313" key="7">
    <source>
        <dbReference type="RefSeq" id="XP_005166693.1"/>
    </source>
</evidence>
<evidence type="ECO:0000256" key="4">
    <source>
        <dbReference type="SAM" id="MobiDB-lite"/>
    </source>
</evidence>
<evidence type="ECO:0000259" key="5">
    <source>
        <dbReference type="Pfam" id="PF04548"/>
    </source>
</evidence>
<dbReference type="Bgee" id="ENSDARG00000076146">
    <property type="expression patterns" value="Expressed in zone of skin and 5 other cell types or tissues"/>
</dbReference>
<dbReference type="AlphaFoldDB" id="F1QVS3"/>
<keyword evidence="3" id="KW-0175">Coiled coil</keyword>
<evidence type="ECO:0000256" key="1">
    <source>
        <dbReference type="ARBA" id="ARBA00008535"/>
    </source>
</evidence>
<evidence type="ECO:0000313" key="9">
    <source>
        <dbReference type="ZFIN" id="ZDB-GENE-080215-3"/>
    </source>
</evidence>
<dbReference type="STRING" id="7955.ENSDARP00000064291"/>
<dbReference type="eggNOG" id="ENOG502QQZ0">
    <property type="taxonomic scope" value="Eukaryota"/>
</dbReference>
<evidence type="ECO:0000256" key="2">
    <source>
        <dbReference type="ARBA" id="ARBA00022741"/>
    </source>
</evidence>
<feature type="coiled-coil region" evidence="3">
    <location>
        <begin position="437"/>
        <end position="468"/>
    </location>
</feature>
<dbReference type="InterPro" id="IPR006703">
    <property type="entry name" value="G_AIG1"/>
</dbReference>
<dbReference type="OMA" id="HCHYSTH"/>
<dbReference type="AGR" id="ZFIN:ZDB-GENE-041001-97"/>
<dbReference type="PaxDb" id="7955-ENSDARP00000064291"/>
<gene>
    <name evidence="8" type="primary">si:ch211-285c6.4</name>
    <name evidence="7" type="synonym">LOC110437729</name>
    <name evidence="9" type="ORF">zgc:172075</name>
</gene>
<dbReference type="CDD" id="cd00882">
    <property type="entry name" value="Ras_like_GTPase"/>
    <property type="match status" value="1"/>
</dbReference>
<dbReference type="Gene3D" id="3.40.50.300">
    <property type="entry name" value="P-loop containing nucleotide triphosphate hydrolases"/>
    <property type="match status" value="1"/>
</dbReference>
<evidence type="ECO:0000313" key="8">
    <source>
        <dbReference type="ZFIN" id="ZDB-GENE-041001-97"/>
    </source>
</evidence>
<dbReference type="PANTHER" id="PTHR32046">
    <property type="entry name" value="G DOMAIN-CONTAINING PROTEIN"/>
    <property type="match status" value="1"/>
</dbReference>
<accession>F1QVS3</accession>
<dbReference type="GeneID" id="110437729"/>